<evidence type="ECO:0000313" key="3">
    <source>
        <dbReference type="Proteomes" id="UP000587524"/>
    </source>
</evidence>
<reference evidence="2 3" key="1">
    <citation type="submission" date="2020-08" db="EMBL/GenBank/DDBJ databases">
        <title>Genomic Encyclopedia of Type Strains, Phase IV (KMG-IV): sequencing the most valuable type-strain genomes for metagenomic binning, comparative biology and taxonomic classification.</title>
        <authorList>
            <person name="Goeker M."/>
        </authorList>
    </citation>
    <scope>NUCLEOTIDE SEQUENCE [LARGE SCALE GENOMIC DNA]</scope>
    <source>
        <strain evidence="2 3">DSM 17455</strain>
    </source>
</reference>
<evidence type="ECO:0000256" key="1">
    <source>
        <dbReference type="SAM" id="MobiDB-lite"/>
    </source>
</evidence>
<evidence type="ECO:0000313" key="2">
    <source>
        <dbReference type="EMBL" id="MBA9019502.1"/>
    </source>
</evidence>
<keyword evidence="3" id="KW-1185">Reference proteome</keyword>
<comment type="caution">
    <text evidence="2">The sequence shown here is derived from an EMBL/GenBank/DDBJ whole genome shotgun (WGS) entry which is preliminary data.</text>
</comment>
<feature type="region of interest" description="Disordered" evidence="1">
    <location>
        <begin position="1"/>
        <end position="45"/>
    </location>
</feature>
<evidence type="ECO:0008006" key="4">
    <source>
        <dbReference type="Google" id="ProtNLM"/>
    </source>
</evidence>
<proteinExistence type="predicted"/>
<accession>A0ABR6C3C6</accession>
<feature type="compositionally biased region" description="Basic and acidic residues" evidence="1">
    <location>
        <begin position="1"/>
        <end position="14"/>
    </location>
</feature>
<dbReference type="RefSeq" id="WP_157097007.1">
    <property type="nucleotide sequence ID" value="NZ_JACJHY010000005.1"/>
</dbReference>
<organism evidence="2 3">
    <name type="scientific">Aminobacter ciceronei</name>
    <dbReference type="NCBI Taxonomy" id="150723"/>
    <lineage>
        <taxon>Bacteria</taxon>
        <taxon>Pseudomonadati</taxon>
        <taxon>Pseudomonadota</taxon>
        <taxon>Alphaproteobacteria</taxon>
        <taxon>Hyphomicrobiales</taxon>
        <taxon>Phyllobacteriaceae</taxon>
        <taxon>Aminobacter</taxon>
    </lineage>
</organism>
<gene>
    <name evidence="2" type="ORF">HNQ97_001493</name>
</gene>
<dbReference type="Proteomes" id="UP000587524">
    <property type="component" value="Unassembled WGS sequence"/>
</dbReference>
<protein>
    <recommendedName>
        <fullName evidence="4">Transposase</fullName>
    </recommendedName>
</protein>
<sequence length="45" mass="5006">MEKLNRGENPERLLRTASGRRQNLVKRANRLASNSPGPESLMLSG</sequence>
<name>A0ABR6C3C6_9HYPH</name>
<dbReference type="EMBL" id="JACJHZ010000005">
    <property type="protein sequence ID" value="MBA9019502.1"/>
    <property type="molecule type" value="Genomic_DNA"/>
</dbReference>